<keyword evidence="4 6" id="KW-0012">Acyltransferase</keyword>
<evidence type="ECO:0000256" key="6">
    <source>
        <dbReference type="PIRNR" id="PIRNR000446"/>
    </source>
</evidence>
<evidence type="ECO:0000256" key="2">
    <source>
        <dbReference type="ARBA" id="ARBA00018953"/>
    </source>
</evidence>
<dbReference type="FunFam" id="3.30.70.250:FF:000001">
    <property type="entry name" value="Malonyl CoA-acyl carrier protein transacylase"/>
    <property type="match status" value="1"/>
</dbReference>
<dbReference type="Pfam" id="PF00698">
    <property type="entry name" value="Acyl_transf_1"/>
    <property type="match status" value="1"/>
</dbReference>
<dbReference type="InterPro" id="IPR004410">
    <property type="entry name" value="Malonyl_CoA-ACP_transAc_FabD"/>
</dbReference>
<accession>A0A1I0DZ62</accession>
<dbReference type="NCBIfam" id="TIGR00128">
    <property type="entry name" value="fabD"/>
    <property type="match status" value="1"/>
</dbReference>
<evidence type="ECO:0000256" key="4">
    <source>
        <dbReference type="ARBA" id="ARBA00023315"/>
    </source>
</evidence>
<evidence type="ECO:0000256" key="7">
    <source>
        <dbReference type="PIRSR" id="PIRSR000446-1"/>
    </source>
</evidence>
<dbReference type="InterPro" id="IPR050858">
    <property type="entry name" value="Mal-CoA-ACP_Trans/PKS_FabD"/>
</dbReference>
<dbReference type="GO" id="GO:0004314">
    <property type="term" value="F:[acyl-carrier-protein] S-malonyltransferase activity"/>
    <property type="evidence" value="ECO:0007669"/>
    <property type="project" value="UniProtKB-EC"/>
</dbReference>
<protein>
    <recommendedName>
        <fullName evidence="2 6">Malonyl CoA-acyl carrier protein transacylase</fullName>
        <ecNumber evidence="1 6">2.3.1.39</ecNumber>
    </recommendedName>
</protein>
<sequence length="331" mass="35299">MPVADGTVEGFVLILMSAQVKFACVFPGQGSQSIGMMAGYGSFPVVRQTFAEASDVLKQDLWGMVCDGPAEILNMTVNTQPLMLTAGVSVYRAWQTLGEVRPAYVAGHSLGEYTALVASEALSFDDALLLVRFRAEIMQQAVPEGVGAMAAVLGLDDDVVRSICQEVTEASDGEVLEPANFNSPGQVVVAGHKDAVVRGMEVARSKGAKRTVILPMSIPSHCSLMKPAAEKMRQQLAQVTLRSPKIPLLHNADVEQHEDIESIKEILVRQLFSPVRWTEIIRFISGAGSHHVVECGPGKVLSGLNKRIDANLQSLALTDDAALGHAAALAG</sequence>
<dbReference type="PIRSF" id="PIRSF000446">
    <property type="entry name" value="Mct"/>
    <property type="match status" value="1"/>
</dbReference>
<feature type="active site" evidence="7">
    <location>
        <position position="109"/>
    </location>
</feature>
<evidence type="ECO:0000313" key="10">
    <source>
        <dbReference type="Proteomes" id="UP000183339"/>
    </source>
</evidence>
<evidence type="ECO:0000313" key="9">
    <source>
        <dbReference type="EMBL" id="SET37332.1"/>
    </source>
</evidence>
<evidence type="ECO:0000256" key="5">
    <source>
        <dbReference type="ARBA" id="ARBA00048462"/>
    </source>
</evidence>
<gene>
    <name evidence="9" type="ORF">SAMN05216412_105238</name>
</gene>
<dbReference type="SUPFAM" id="SSF52151">
    <property type="entry name" value="FabD/lysophospholipase-like"/>
    <property type="match status" value="1"/>
</dbReference>
<proteinExistence type="inferred from homology"/>
<feature type="domain" description="Malonyl-CoA:ACP transacylase (MAT)" evidence="8">
    <location>
        <begin position="25"/>
        <end position="331"/>
    </location>
</feature>
<dbReference type="InterPro" id="IPR024925">
    <property type="entry name" value="Malonyl_CoA-ACP_transAc"/>
</dbReference>
<dbReference type="InterPro" id="IPR014043">
    <property type="entry name" value="Acyl_transferase_dom"/>
</dbReference>
<dbReference type="EC" id="2.3.1.39" evidence="1 6"/>
<evidence type="ECO:0000256" key="1">
    <source>
        <dbReference type="ARBA" id="ARBA00013258"/>
    </source>
</evidence>
<reference evidence="9 10" key="1">
    <citation type="submission" date="2016-10" db="EMBL/GenBank/DDBJ databases">
        <authorList>
            <person name="de Groot N.N."/>
        </authorList>
    </citation>
    <scope>NUCLEOTIDE SEQUENCE [LARGE SCALE GENOMIC DNA]</scope>
    <source>
        <strain evidence="9 10">Nl7</strain>
    </source>
</reference>
<dbReference type="AlphaFoldDB" id="A0A1I0DZ62"/>
<dbReference type="InterPro" id="IPR016035">
    <property type="entry name" value="Acyl_Trfase/lysoPLipase"/>
</dbReference>
<comment type="similarity">
    <text evidence="6">Belongs to the fabD family.</text>
</comment>
<evidence type="ECO:0000259" key="8">
    <source>
        <dbReference type="SMART" id="SM00827"/>
    </source>
</evidence>
<dbReference type="GO" id="GO:0006633">
    <property type="term" value="P:fatty acid biosynthetic process"/>
    <property type="evidence" value="ECO:0007669"/>
    <property type="project" value="TreeGrafter"/>
</dbReference>
<name>A0A1I0DZ62_9PROT</name>
<dbReference type="Gene3D" id="3.40.366.10">
    <property type="entry name" value="Malonyl-Coenzyme A Acyl Carrier Protein, domain 2"/>
    <property type="match status" value="1"/>
</dbReference>
<organism evidence="9 10">
    <name type="scientific">Nitrosospira multiformis</name>
    <dbReference type="NCBI Taxonomy" id="1231"/>
    <lineage>
        <taxon>Bacteria</taxon>
        <taxon>Pseudomonadati</taxon>
        <taxon>Pseudomonadota</taxon>
        <taxon>Betaproteobacteria</taxon>
        <taxon>Nitrosomonadales</taxon>
        <taxon>Nitrosomonadaceae</taxon>
        <taxon>Nitrosospira</taxon>
    </lineage>
</organism>
<keyword evidence="3 6" id="KW-0808">Transferase</keyword>
<dbReference type="SMART" id="SM00827">
    <property type="entry name" value="PKS_AT"/>
    <property type="match status" value="1"/>
</dbReference>
<dbReference type="PANTHER" id="PTHR42681">
    <property type="entry name" value="MALONYL-COA-ACYL CARRIER PROTEIN TRANSACYLASE, MITOCHONDRIAL"/>
    <property type="match status" value="1"/>
</dbReference>
<dbReference type="GO" id="GO:0005829">
    <property type="term" value="C:cytosol"/>
    <property type="evidence" value="ECO:0007669"/>
    <property type="project" value="TreeGrafter"/>
</dbReference>
<dbReference type="InterPro" id="IPR016036">
    <property type="entry name" value="Malonyl_transacylase_ACP-bd"/>
</dbReference>
<dbReference type="SUPFAM" id="SSF55048">
    <property type="entry name" value="Probable ACP-binding domain of malonyl-CoA ACP transacylase"/>
    <property type="match status" value="1"/>
</dbReference>
<feature type="active site" evidence="7">
    <location>
        <position position="221"/>
    </location>
</feature>
<evidence type="ECO:0000256" key="3">
    <source>
        <dbReference type="ARBA" id="ARBA00022679"/>
    </source>
</evidence>
<comment type="catalytic activity">
    <reaction evidence="5 6">
        <text>holo-[ACP] + malonyl-CoA = malonyl-[ACP] + CoA</text>
        <dbReference type="Rhea" id="RHEA:41792"/>
        <dbReference type="Rhea" id="RHEA-COMP:9623"/>
        <dbReference type="Rhea" id="RHEA-COMP:9685"/>
        <dbReference type="ChEBI" id="CHEBI:57287"/>
        <dbReference type="ChEBI" id="CHEBI:57384"/>
        <dbReference type="ChEBI" id="CHEBI:64479"/>
        <dbReference type="ChEBI" id="CHEBI:78449"/>
        <dbReference type="EC" id="2.3.1.39"/>
    </reaction>
</comment>
<dbReference type="PANTHER" id="PTHR42681:SF1">
    <property type="entry name" value="MALONYL-COA-ACYL CARRIER PROTEIN TRANSACYLASE, MITOCHONDRIAL"/>
    <property type="match status" value="1"/>
</dbReference>
<dbReference type="EMBL" id="FOHI01000005">
    <property type="protein sequence ID" value="SET37332.1"/>
    <property type="molecule type" value="Genomic_DNA"/>
</dbReference>
<dbReference type="InterPro" id="IPR001227">
    <property type="entry name" value="Ac_transferase_dom_sf"/>
</dbReference>
<dbReference type="Proteomes" id="UP000183339">
    <property type="component" value="Unassembled WGS sequence"/>
</dbReference>
<dbReference type="Gene3D" id="3.30.70.250">
    <property type="entry name" value="Malonyl-CoA ACP transacylase, ACP-binding"/>
    <property type="match status" value="1"/>
</dbReference>